<keyword evidence="4 7" id="KW-1133">Transmembrane helix</keyword>
<proteinExistence type="predicted"/>
<evidence type="ECO:0000256" key="2">
    <source>
        <dbReference type="ARBA" id="ARBA00022448"/>
    </source>
</evidence>
<feature type="transmembrane region" description="Helical" evidence="7">
    <location>
        <begin position="425"/>
        <end position="444"/>
    </location>
</feature>
<evidence type="ECO:0000256" key="3">
    <source>
        <dbReference type="ARBA" id="ARBA00022692"/>
    </source>
</evidence>
<feature type="transmembrane region" description="Helical" evidence="7">
    <location>
        <begin position="266"/>
        <end position="286"/>
    </location>
</feature>
<protein>
    <submittedName>
        <fullName evidence="9">Major facilitator superfamily (MFS) profile domain-containing protein</fullName>
    </submittedName>
</protein>
<evidence type="ECO:0000256" key="4">
    <source>
        <dbReference type="ARBA" id="ARBA00022989"/>
    </source>
</evidence>
<keyword evidence="5 7" id="KW-0472">Membrane</keyword>
<evidence type="ECO:0000256" key="6">
    <source>
        <dbReference type="SAM" id="MobiDB-lite"/>
    </source>
</evidence>
<dbReference type="Gene3D" id="1.20.1250.20">
    <property type="entry name" value="MFS general substrate transporter like domains"/>
    <property type="match status" value="1"/>
</dbReference>
<dbReference type="SUPFAM" id="SSF103473">
    <property type="entry name" value="MFS general substrate transporter"/>
    <property type="match status" value="1"/>
</dbReference>
<feature type="transmembrane region" description="Helical" evidence="7">
    <location>
        <begin position="160"/>
        <end position="182"/>
    </location>
</feature>
<feature type="transmembrane region" description="Helical" evidence="7">
    <location>
        <begin position="98"/>
        <end position="119"/>
    </location>
</feature>
<keyword evidence="3 7" id="KW-0812">Transmembrane</keyword>
<feature type="transmembrane region" description="Helical" evidence="7">
    <location>
        <begin position="298"/>
        <end position="318"/>
    </location>
</feature>
<dbReference type="CDD" id="cd17326">
    <property type="entry name" value="MFS_MFSD8"/>
    <property type="match status" value="1"/>
</dbReference>
<dbReference type="PANTHER" id="PTHR23510">
    <property type="entry name" value="INNER MEMBRANE TRANSPORT PROTEIN YAJR"/>
    <property type="match status" value="1"/>
</dbReference>
<dbReference type="GO" id="GO:0005765">
    <property type="term" value="C:lysosomal membrane"/>
    <property type="evidence" value="ECO:0007669"/>
    <property type="project" value="TreeGrafter"/>
</dbReference>
<accession>A0A914PTK2</accession>
<dbReference type="PANTHER" id="PTHR23510:SF3">
    <property type="entry name" value="MAJOR FACILITATOR SUPERFAMILY DOMAIN-CONTAINING PROTEIN 8"/>
    <property type="match status" value="1"/>
</dbReference>
<feature type="transmembrane region" description="Helical" evidence="7">
    <location>
        <begin position="30"/>
        <end position="53"/>
    </location>
</feature>
<feature type="region of interest" description="Disordered" evidence="6">
    <location>
        <begin position="464"/>
        <end position="487"/>
    </location>
</feature>
<evidence type="ECO:0000256" key="1">
    <source>
        <dbReference type="ARBA" id="ARBA00004127"/>
    </source>
</evidence>
<dbReference type="Proteomes" id="UP000887578">
    <property type="component" value="Unplaced"/>
</dbReference>
<evidence type="ECO:0000256" key="5">
    <source>
        <dbReference type="ARBA" id="ARBA00023136"/>
    </source>
</evidence>
<dbReference type="InterPro" id="IPR011701">
    <property type="entry name" value="MFS"/>
</dbReference>
<dbReference type="GO" id="GO:0012505">
    <property type="term" value="C:endomembrane system"/>
    <property type="evidence" value="ECO:0007669"/>
    <property type="project" value="UniProtKB-SubCell"/>
</dbReference>
<name>A0A914PTK2_9BILA</name>
<organism evidence="8 9">
    <name type="scientific">Panagrolaimus davidi</name>
    <dbReference type="NCBI Taxonomy" id="227884"/>
    <lineage>
        <taxon>Eukaryota</taxon>
        <taxon>Metazoa</taxon>
        <taxon>Ecdysozoa</taxon>
        <taxon>Nematoda</taxon>
        <taxon>Chromadorea</taxon>
        <taxon>Rhabditida</taxon>
        <taxon>Tylenchina</taxon>
        <taxon>Panagrolaimomorpha</taxon>
        <taxon>Panagrolaimoidea</taxon>
        <taxon>Panagrolaimidae</taxon>
        <taxon>Panagrolaimus</taxon>
    </lineage>
</organism>
<feature type="transmembrane region" description="Helical" evidence="7">
    <location>
        <begin position="125"/>
        <end position="148"/>
    </location>
</feature>
<dbReference type="AlphaFoldDB" id="A0A914PTK2"/>
<feature type="transmembrane region" description="Helical" evidence="7">
    <location>
        <begin position="65"/>
        <end position="86"/>
    </location>
</feature>
<comment type="subcellular location">
    <subcellularLocation>
        <location evidence="1">Endomembrane system</location>
        <topology evidence="1">Multi-pass membrane protein</topology>
    </subcellularLocation>
</comment>
<keyword evidence="8" id="KW-1185">Reference proteome</keyword>
<evidence type="ECO:0000256" key="7">
    <source>
        <dbReference type="SAM" id="Phobius"/>
    </source>
</evidence>
<feature type="transmembrane region" description="Helical" evidence="7">
    <location>
        <begin position="352"/>
        <end position="370"/>
    </location>
</feature>
<dbReference type="WBParaSite" id="PDA_v2.g22030.t1">
    <property type="protein sequence ID" value="PDA_v2.g22030.t1"/>
    <property type="gene ID" value="PDA_v2.g22030"/>
</dbReference>
<sequence>MSTHPEEAIVVPPPPLPGQKIPRKTHWASIYTAGILAFLGNMQLELYFSSLWPYLQEIDPTTTEVFLGILIASWGLGGLISSPLFGYLSHRIGKVKPLLYLGFSIMLFGNFVYVFTGIIPVGKKYLILVTRFTTGFGLSYVSLLRAYAVAASTPIDRSKAIAFVTGGMCLGDFSGPAFQLIFTPLGRTGIRLIGDLHLNIYTGPAILACCKNVGVDLPPYDKIAIAVCYLTAFCQYFVMIVVGVLNAPFVMAIFHLTNAETVKYTAFSEFIRCFIAFLVYFIYMKFNFAKKVNSRKVATLAIFGFLMYHLISYSYPFFPGHLKMYNNDDFKFSNVTELTGCNMDKYEWCNSFNPINIIVYYIAYTFILGISNPNLNVTFGTLFSKIIGPRSQQIEQGWLQVAGTSGRMIGSVSMSVVQSKFGPKWVWNVMIGLCTVTLSAWIIFRRRMIPLTIPIEYAEFHDENDPDARKNKKKHKKLDSNVLDVGT</sequence>
<keyword evidence="2" id="KW-0813">Transport</keyword>
<feature type="transmembrane region" description="Helical" evidence="7">
    <location>
        <begin position="223"/>
        <end position="254"/>
    </location>
</feature>
<evidence type="ECO:0000313" key="9">
    <source>
        <dbReference type="WBParaSite" id="PDA_v2.g22030.t1"/>
    </source>
</evidence>
<dbReference type="InterPro" id="IPR036259">
    <property type="entry name" value="MFS_trans_sf"/>
</dbReference>
<evidence type="ECO:0000313" key="8">
    <source>
        <dbReference type="Proteomes" id="UP000887578"/>
    </source>
</evidence>
<reference evidence="9" key="1">
    <citation type="submission" date="2022-11" db="UniProtKB">
        <authorList>
            <consortium name="WormBaseParasite"/>
        </authorList>
    </citation>
    <scope>IDENTIFICATION</scope>
</reference>
<dbReference type="GO" id="GO:0022857">
    <property type="term" value="F:transmembrane transporter activity"/>
    <property type="evidence" value="ECO:0007669"/>
    <property type="project" value="InterPro"/>
</dbReference>
<dbReference type="InterPro" id="IPR051068">
    <property type="entry name" value="MFS_Domain-Containing_Protein"/>
</dbReference>
<dbReference type="Pfam" id="PF07690">
    <property type="entry name" value="MFS_1"/>
    <property type="match status" value="1"/>
</dbReference>